<protein>
    <submittedName>
        <fullName evidence="9">Cytochrome c oxidase accessory protein CcoG</fullName>
    </submittedName>
</protein>
<evidence type="ECO:0000313" key="9">
    <source>
        <dbReference type="EMBL" id="AOV18665.1"/>
    </source>
</evidence>
<dbReference type="GO" id="GO:0051539">
    <property type="term" value="F:4 iron, 4 sulfur cluster binding"/>
    <property type="evidence" value="ECO:0007669"/>
    <property type="project" value="UniProtKB-KW"/>
</dbReference>
<keyword evidence="7" id="KW-1133">Transmembrane helix</keyword>
<dbReference type="GO" id="GO:0046872">
    <property type="term" value="F:metal ion binding"/>
    <property type="evidence" value="ECO:0007669"/>
    <property type="project" value="UniProtKB-KW"/>
</dbReference>
<keyword evidence="5" id="KW-0408">Iron</keyword>
<dbReference type="Gene3D" id="2.60.40.10">
    <property type="entry name" value="Immunoglobulins"/>
    <property type="match status" value="1"/>
</dbReference>
<reference evidence="9 10" key="1">
    <citation type="submission" date="2016-09" db="EMBL/GenBank/DDBJ databases">
        <title>Acidihalobacter prosperus V6 (DSM14174).</title>
        <authorList>
            <person name="Khaleque H.N."/>
            <person name="Ramsay J.P."/>
            <person name="Murphy R.J.T."/>
            <person name="Kaksonen A.H."/>
            <person name="Boxall N.J."/>
            <person name="Watkin E.L.J."/>
        </authorList>
    </citation>
    <scope>NUCLEOTIDE SEQUENCE [LARGE SCALE GENOMIC DNA]</scope>
    <source>
        <strain evidence="9 10">V6</strain>
    </source>
</reference>
<keyword evidence="7" id="KW-0472">Membrane</keyword>
<dbReference type="EMBL" id="CP017448">
    <property type="protein sequence ID" value="AOV18665.1"/>
    <property type="molecule type" value="Genomic_DNA"/>
</dbReference>
<dbReference type="Pfam" id="PF11614">
    <property type="entry name" value="FixG_C"/>
    <property type="match status" value="1"/>
</dbReference>
<dbReference type="Proteomes" id="UP000095342">
    <property type="component" value="Chromosome"/>
</dbReference>
<evidence type="ECO:0000256" key="1">
    <source>
        <dbReference type="ARBA" id="ARBA00022448"/>
    </source>
</evidence>
<dbReference type="Pfam" id="PF13746">
    <property type="entry name" value="Fer4_18"/>
    <property type="match status" value="1"/>
</dbReference>
<evidence type="ECO:0000256" key="3">
    <source>
        <dbReference type="ARBA" id="ARBA00022723"/>
    </source>
</evidence>
<keyword evidence="2" id="KW-0004">4Fe-4S</keyword>
<keyword evidence="10" id="KW-1185">Reference proteome</keyword>
<dbReference type="Gene3D" id="1.10.1060.10">
    <property type="entry name" value="Alpha-helical ferredoxin"/>
    <property type="match status" value="1"/>
</dbReference>
<feature type="domain" description="4Fe-4S ferredoxin-type" evidence="8">
    <location>
        <begin position="251"/>
        <end position="279"/>
    </location>
</feature>
<dbReference type="PROSITE" id="PS51379">
    <property type="entry name" value="4FE4S_FER_2"/>
    <property type="match status" value="1"/>
</dbReference>
<dbReference type="InterPro" id="IPR051684">
    <property type="entry name" value="Electron_Trans/Redox"/>
</dbReference>
<organism evidence="9 10">
    <name type="scientific">Acidihalobacter aeolianus</name>
    <dbReference type="NCBI Taxonomy" id="2792603"/>
    <lineage>
        <taxon>Bacteria</taxon>
        <taxon>Pseudomonadati</taxon>
        <taxon>Pseudomonadota</taxon>
        <taxon>Gammaproteobacteria</taxon>
        <taxon>Chromatiales</taxon>
        <taxon>Ectothiorhodospiraceae</taxon>
        <taxon>Acidihalobacter</taxon>
    </lineage>
</organism>
<evidence type="ECO:0000313" key="10">
    <source>
        <dbReference type="Proteomes" id="UP000095342"/>
    </source>
</evidence>
<evidence type="ECO:0000256" key="6">
    <source>
        <dbReference type="ARBA" id="ARBA00023014"/>
    </source>
</evidence>
<dbReference type="Pfam" id="PF12801">
    <property type="entry name" value="Fer4_5"/>
    <property type="match status" value="1"/>
</dbReference>
<feature type="transmembrane region" description="Helical" evidence="7">
    <location>
        <begin position="72"/>
        <end position="93"/>
    </location>
</feature>
<dbReference type="PROSITE" id="PS00198">
    <property type="entry name" value="4FE4S_FER_1"/>
    <property type="match status" value="1"/>
</dbReference>
<dbReference type="InterPro" id="IPR013783">
    <property type="entry name" value="Ig-like_fold"/>
</dbReference>
<keyword evidence="6" id="KW-0411">Iron-sulfur</keyword>
<name>A0A1D8KCJ6_9GAMM</name>
<dbReference type="InterPro" id="IPR017896">
    <property type="entry name" value="4Fe4S_Fe-S-bd"/>
</dbReference>
<dbReference type="InterPro" id="IPR014116">
    <property type="entry name" value="Cyt_c_oxidase_cbb3_FixG"/>
</dbReference>
<evidence type="ECO:0000256" key="7">
    <source>
        <dbReference type="SAM" id="Phobius"/>
    </source>
</evidence>
<gene>
    <name evidence="9" type="ORF">BJI67_14695</name>
</gene>
<dbReference type="KEGG" id="aaeo:BJI67_14695"/>
<keyword evidence="1" id="KW-0813">Transport</keyword>
<dbReference type="InterPro" id="IPR009051">
    <property type="entry name" value="Helical_ferredxn"/>
</dbReference>
<dbReference type="PANTHER" id="PTHR30176">
    <property type="entry name" value="FERREDOXIN-TYPE PROTEIN NAPH"/>
    <property type="match status" value="1"/>
</dbReference>
<proteinExistence type="predicted"/>
<keyword evidence="7" id="KW-0812">Transmembrane</keyword>
<dbReference type="NCBIfam" id="TIGR02745">
    <property type="entry name" value="ccoG_rdxA_fixG"/>
    <property type="match status" value="1"/>
</dbReference>
<sequence length="461" mass="51648">MAPEIPIAIYPRSVKGRFRNLKYAILILAYTVFFLLPWMRWERATGPQQAVLFDLPSRHFYFFDLVVFPQNIFWLAILLLIAALLLFFVTGIAGRVWCGYFCFQTLWTDAYLLIERWVQGERPARMRLRAHGWTAERIGKLALTHAMWLALAFWTGFTFAAYWADAPRLLTSFVSGSAPFAAYATVLLLTATTYLFAGVVREQVCTYMCPYARFQSVMFDRDTLIVSYDRNRGEGAGGRHKVTRALKSRDERQAAGHGDCIDCGYCVQVCPTGIDIRDGLQVECIHCALCVDACDGIMRNLGWRTGLIGYTSERALEGGRTRFFKLKTWGYGAALLLAALLLVNSVATRAAFDASVRQTRQPLTVMLSDGSIQNSYAIVVNNTSVHDLELRVGVVGLAGASMSVQPADEIELHPEESLTIYVKLRLTLQAKAPKRIPFDFALVPEEGASAPLKVPSQFYTR</sequence>
<feature type="transmembrane region" description="Helical" evidence="7">
    <location>
        <begin position="146"/>
        <end position="164"/>
    </location>
</feature>
<dbReference type="InterPro" id="IPR017900">
    <property type="entry name" value="4Fe4S_Fe_S_CS"/>
</dbReference>
<dbReference type="PANTHER" id="PTHR30176:SF3">
    <property type="entry name" value="FERREDOXIN-TYPE PROTEIN NAPH"/>
    <property type="match status" value="1"/>
</dbReference>
<dbReference type="GO" id="GO:0005886">
    <property type="term" value="C:plasma membrane"/>
    <property type="evidence" value="ECO:0007669"/>
    <property type="project" value="TreeGrafter"/>
</dbReference>
<feature type="transmembrane region" description="Helical" evidence="7">
    <location>
        <begin position="21"/>
        <end position="39"/>
    </location>
</feature>
<feature type="transmembrane region" description="Helical" evidence="7">
    <location>
        <begin position="180"/>
        <end position="200"/>
    </location>
</feature>
<dbReference type="SUPFAM" id="SSF54862">
    <property type="entry name" value="4Fe-4S ferredoxins"/>
    <property type="match status" value="1"/>
</dbReference>
<evidence type="ECO:0000256" key="2">
    <source>
        <dbReference type="ARBA" id="ARBA00022485"/>
    </source>
</evidence>
<dbReference type="InterPro" id="IPR032879">
    <property type="entry name" value="FixG_C"/>
</dbReference>
<dbReference type="AlphaFoldDB" id="A0A1D8KCJ6"/>
<evidence type="ECO:0000256" key="5">
    <source>
        <dbReference type="ARBA" id="ARBA00023004"/>
    </source>
</evidence>
<evidence type="ECO:0000259" key="8">
    <source>
        <dbReference type="PROSITE" id="PS51379"/>
    </source>
</evidence>
<feature type="transmembrane region" description="Helical" evidence="7">
    <location>
        <begin position="329"/>
        <end position="352"/>
    </location>
</feature>
<evidence type="ECO:0000256" key="4">
    <source>
        <dbReference type="ARBA" id="ARBA00022982"/>
    </source>
</evidence>
<keyword evidence="4" id="KW-0249">Electron transport</keyword>
<keyword evidence="3" id="KW-0479">Metal-binding</keyword>
<accession>A0A1D8KCJ6</accession>